<feature type="domain" description="Helitron helicase-like" evidence="1">
    <location>
        <begin position="23"/>
        <end position="76"/>
    </location>
</feature>
<dbReference type="Proteomes" id="UP000236161">
    <property type="component" value="Unassembled WGS sequence"/>
</dbReference>
<gene>
    <name evidence="2" type="ORF">AXF42_Ash011911</name>
</gene>
<evidence type="ECO:0000259" key="1">
    <source>
        <dbReference type="Pfam" id="PF14214"/>
    </source>
</evidence>
<keyword evidence="2" id="KW-0378">Hydrolase</keyword>
<evidence type="ECO:0000313" key="2">
    <source>
        <dbReference type="EMBL" id="PKA59787.1"/>
    </source>
</evidence>
<reference evidence="2 3" key="1">
    <citation type="journal article" date="2017" name="Nature">
        <title>The Apostasia genome and the evolution of orchids.</title>
        <authorList>
            <person name="Zhang G.Q."/>
            <person name="Liu K.W."/>
            <person name="Li Z."/>
            <person name="Lohaus R."/>
            <person name="Hsiao Y.Y."/>
            <person name="Niu S.C."/>
            <person name="Wang J.Y."/>
            <person name="Lin Y.C."/>
            <person name="Xu Q."/>
            <person name="Chen L.J."/>
            <person name="Yoshida K."/>
            <person name="Fujiwara S."/>
            <person name="Wang Z.W."/>
            <person name="Zhang Y.Q."/>
            <person name="Mitsuda N."/>
            <person name="Wang M."/>
            <person name="Liu G.H."/>
            <person name="Pecoraro L."/>
            <person name="Huang H.X."/>
            <person name="Xiao X.J."/>
            <person name="Lin M."/>
            <person name="Wu X.Y."/>
            <person name="Wu W.L."/>
            <person name="Chen Y.Y."/>
            <person name="Chang S.B."/>
            <person name="Sakamoto S."/>
            <person name="Ohme-Takagi M."/>
            <person name="Yagi M."/>
            <person name="Zeng S.J."/>
            <person name="Shen C.Y."/>
            <person name="Yeh C.M."/>
            <person name="Luo Y.B."/>
            <person name="Tsai W.C."/>
            <person name="Van de Peer Y."/>
            <person name="Liu Z.J."/>
        </authorList>
    </citation>
    <scope>NUCLEOTIDE SEQUENCE [LARGE SCALE GENOMIC DNA]</scope>
    <source>
        <strain evidence="3">cv. Shenzhen</strain>
        <tissue evidence="2">Stem</tissue>
    </source>
</reference>
<keyword evidence="2" id="KW-0347">Helicase</keyword>
<keyword evidence="2" id="KW-0547">Nucleotide-binding</keyword>
<dbReference type="OrthoDB" id="2439059at2759"/>
<dbReference type="InterPro" id="IPR025476">
    <property type="entry name" value="Helitron_helicase-like"/>
</dbReference>
<sequence length="388" mass="46438">MPPKYAQLYIYDTEHKIENRIKNWNDIHEFLQYIQGQQPDDRPDILSRVFNLKMKQICDNFISKRQFGKVTAACWRPFEFDIYKRHPPVQRLQYHLEDQQMISFIEGDKINRILELDKTKKIMLTKWFTANKKYSKARILTYTQFPMYFIWNKKKLEWTERKRGFAIGRLPYYLRMLLNIVVGAKSFNELKTINGIQYQTFKEGCVAHGLIENDNEWDLALNEASLWATASQLRNLFCMMLMFGEMSNSKMLWENHWQSLTEDYNHGMHKITIYLPITSKINQIENTALLDIERILNNNGKSLTDIPNMLLPHQNNQITDNHLIIEELHYNVSELSNSSRLLESNLNCEQKIIFDNVLNSCKKQVGETFFCLWEWWHWQNLHLEIINR</sequence>
<dbReference type="GO" id="GO:0016787">
    <property type="term" value="F:hydrolase activity"/>
    <property type="evidence" value="ECO:0007669"/>
    <property type="project" value="UniProtKB-KW"/>
</dbReference>
<dbReference type="EMBL" id="KZ451944">
    <property type="protein sequence ID" value="PKA59787.1"/>
    <property type="molecule type" value="Genomic_DNA"/>
</dbReference>
<dbReference type="PANTHER" id="PTHR10492">
    <property type="match status" value="1"/>
</dbReference>
<dbReference type="EC" id="3.6.4.12" evidence="2"/>
<organism evidence="2 3">
    <name type="scientific">Apostasia shenzhenica</name>
    <dbReference type="NCBI Taxonomy" id="1088818"/>
    <lineage>
        <taxon>Eukaryota</taxon>
        <taxon>Viridiplantae</taxon>
        <taxon>Streptophyta</taxon>
        <taxon>Embryophyta</taxon>
        <taxon>Tracheophyta</taxon>
        <taxon>Spermatophyta</taxon>
        <taxon>Magnoliopsida</taxon>
        <taxon>Liliopsida</taxon>
        <taxon>Asparagales</taxon>
        <taxon>Orchidaceae</taxon>
        <taxon>Apostasioideae</taxon>
        <taxon>Apostasia</taxon>
    </lineage>
</organism>
<protein>
    <submittedName>
        <fullName evidence="2">ATP-dependent DNA helicase PIF1</fullName>
        <ecNumber evidence="2">3.6.4.12</ecNumber>
    </submittedName>
</protein>
<name>A0A2I0AW61_9ASPA</name>
<proteinExistence type="predicted"/>
<keyword evidence="2" id="KW-0067">ATP-binding</keyword>
<dbReference type="Pfam" id="PF14214">
    <property type="entry name" value="Helitron_like_N"/>
    <property type="match status" value="1"/>
</dbReference>
<keyword evidence="3" id="KW-1185">Reference proteome</keyword>
<evidence type="ECO:0000313" key="3">
    <source>
        <dbReference type="Proteomes" id="UP000236161"/>
    </source>
</evidence>
<dbReference type="AlphaFoldDB" id="A0A2I0AW61"/>
<accession>A0A2I0AW61</accession>
<dbReference type="STRING" id="1088818.A0A2I0AW61"/>
<dbReference type="PANTHER" id="PTHR10492:SF57">
    <property type="entry name" value="ATP-DEPENDENT DNA HELICASE"/>
    <property type="match status" value="1"/>
</dbReference>
<dbReference type="GO" id="GO:0003678">
    <property type="term" value="F:DNA helicase activity"/>
    <property type="evidence" value="ECO:0007669"/>
    <property type="project" value="UniProtKB-EC"/>
</dbReference>